<dbReference type="Proteomes" id="UP000092125">
    <property type="component" value="Unassembled WGS sequence"/>
</dbReference>
<dbReference type="PANTHER" id="PTHR12338:SF8">
    <property type="entry name" value="HEME_HEMOPEXIN-BINDING PROTEIN"/>
    <property type="match status" value="1"/>
</dbReference>
<evidence type="ECO:0000256" key="3">
    <source>
        <dbReference type="ARBA" id="ARBA00022729"/>
    </source>
</evidence>
<dbReference type="NCBIfam" id="TIGR01901">
    <property type="entry name" value="adhes_NPXG"/>
    <property type="match status" value="1"/>
</dbReference>
<feature type="domain" description="Filamentous haemagglutinin FhaB/tRNA nuclease CdiA-like TPS" evidence="5">
    <location>
        <begin position="134"/>
        <end position="249"/>
    </location>
</feature>
<dbReference type="InterPro" id="IPR012334">
    <property type="entry name" value="Pectin_lyas_fold"/>
</dbReference>
<dbReference type="SUPFAM" id="SSF51126">
    <property type="entry name" value="Pectin lyase-like"/>
    <property type="match status" value="1"/>
</dbReference>
<feature type="compositionally biased region" description="Gly residues" evidence="4">
    <location>
        <begin position="973"/>
        <end position="983"/>
    </location>
</feature>
<comment type="subcellular location">
    <subcellularLocation>
        <location evidence="1">Secreted</location>
    </subcellularLocation>
</comment>
<keyword evidence="3" id="KW-0732">Signal</keyword>
<evidence type="ECO:0000256" key="2">
    <source>
        <dbReference type="ARBA" id="ARBA00022525"/>
    </source>
</evidence>
<feature type="region of interest" description="Disordered" evidence="4">
    <location>
        <begin position="956"/>
        <end position="983"/>
    </location>
</feature>
<keyword evidence="2" id="KW-0964">Secreted</keyword>
<gene>
    <name evidence="6" type="ORF">A9K56_18005</name>
</gene>
<evidence type="ECO:0000259" key="5">
    <source>
        <dbReference type="SMART" id="SM00912"/>
    </source>
</evidence>
<evidence type="ECO:0000313" key="7">
    <source>
        <dbReference type="Proteomes" id="UP000092125"/>
    </source>
</evidence>
<dbReference type="Pfam" id="PF05860">
    <property type="entry name" value="TPS"/>
    <property type="match status" value="1"/>
</dbReference>
<comment type="caution">
    <text evidence="6">The sequence shown here is derived from an EMBL/GenBank/DDBJ whole genome shotgun (WGS) entry which is preliminary data.</text>
</comment>
<feature type="region of interest" description="Disordered" evidence="4">
    <location>
        <begin position="4092"/>
        <end position="4132"/>
    </location>
</feature>
<dbReference type="RefSeq" id="WP_065182988.1">
    <property type="nucleotide sequence ID" value="NZ_LYVI01000016.1"/>
</dbReference>
<proteinExistence type="predicted"/>
<protein>
    <submittedName>
        <fullName evidence="6">Transporter</fullName>
    </submittedName>
</protein>
<dbReference type="InterPro" id="IPR008638">
    <property type="entry name" value="FhaB/CdiA-like_TPS"/>
</dbReference>
<name>A0AAP7GNN8_STEMA</name>
<dbReference type="InterPro" id="IPR050909">
    <property type="entry name" value="Bact_Autotransporter_VF"/>
</dbReference>
<dbReference type="InterPro" id="IPR021026">
    <property type="entry name" value="Filamn_hemagglutn_DUF3739"/>
</dbReference>
<evidence type="ECO:0000256" key="1">
    <source>
        <dbReference type="ARBA" id="ARBA00004613"/>
    </source>
</evidence>
<evidence type="ECO:0000313" key="6">
    <source>
        <dbReference type="EMBL" id="OBU59609.1"/>
    </source>
</evidence>
<reference evidence="6 7" key="1">
    <citation type="submission" date="2016-05" db="EMBL/GenBank/DDBJ databases">
        <title>Draft Genome Sequences of Stenotrophomonas maltophilia Strains Sm32COP, Sm41DVV, Sm46PAILV, SmF3, SmF22, SmSOFb1 and SmCVFa1, Isolated from Different Manures, in France.</title>
        <authorList>
            <person name="Nazaret S."/>
            <person name="Bodilis J."/>
        </authorList>
    </citation>
    <scope>NUCLEOTIDE SEQUENCE [LARGE SCALE GENOMIC DNA]</scope>
    <source>
        <strain evidence="6 7">Sm41DVV</strain>
    </source>
</reference>
<dbReference type="PANTHER" id="PTHR12338">
    <property type="entry name" value="AUTOTRANSPORTER"/>
    <property type="match status" value="1"/>
</dbReference>
<dbReference type="Gene3D" id="2.160.20.10">
    <property type="entry name" value="Single-stranded right-handed beta-helix, Pectin lyase-like"/>
    <property type="match status" value="1"/>
</dbReference>
<organism evidence="6 7">
    <name type="scientific">Stenotrophomonas maltophilia</name>
    <name type="common">Pseudomonas maltophilia</name>
    <name type="synonym">Xanthomonas maltophilia</name>
    <dbReference type="NCBI Taxonomy" id="40324"/>
    <lineage>
        <taxon>Bacteria</taxon>
        <taxon>Pseudomonadati</taxon>
        <taxon>Pseudomonadota</taxon>
        <taxon>Gammaproteobacteria</taxon>
        <taxon>Lysobacterales</taxon>
        <taxon>Lysobacteraceae</taxon>
        <taxon>Stenotrophomonas</taxon>
        <taxon>Stenotrophomonas maltophilia group</taxon>
    </lineage>
</organism>
<dbReference type="Pfam" id="PF12545">
    <property type="entry name" value="DUF3739"/>
    <property type="match status" value="1"/>
</dbReference>
<dbReference type="EMBL" id="LYVI01000016">
    <property type="protein sequence ID" value="OBU59609.1"/>
    <property type="molecule type" value="Genomic_DNA"/>
</dbReference>
<dbReference type="GO" id="GO:0005576">
    <property type="term" value="C:extracellular region"/>
    <property type="evidence" value="ECO:0007669"/>
    <property type="project" value="UniProtKB-SubCell"/>
</dbReference>
<evidence type="ECO:0000256" key="4">
    <source>
        <dbReference type="SAM" id="MobiDB-lite"/>
    </source>
</evidence>
<sequence length="4132" mass="424596">MSHPLPSAVHPAAPMRRNHPMAWAIAVALGSVVAPASQAQQAFSPAWFAERGAAQGAATQSGRMPNGVPIQFQLPAQQQDAARQKLQQSIDNLGTAAQAIALQQRLQDQARQSRREAGFIVADGLGRDGLKVDENPLTRGWINARGAIQSQGSDGRVQVSIEQTADKAILNWETFNIGGNTTLNFLQNPDWAVLNRVNDPNARPSQILGQLTAGGTVFVANRNGVVFGNNSQVNVRNLVAAAARISDGQFRDTGLYSADTNTAALSDAAGKVMVERGARIATHEPTSATRGGGYVLLAGHSVENAGQIEARKGQVQLAAGDSFVIRRGVGTAANTSSTTRGNEIAPRFIADSTAGSVRNTGLLRAREGDVTLAGRNVEQAGVAVASTTLAQRGTVHLLTSVSDAGSTVTLADGSTTAVLIEDDGKATALDTQRDSLIKESAEQDAIRAGARSATFDNLSQHNDRRDQSRVEIVSGGTIHFRPDSLTVATGGQVIADAAARSYVDDAARVDVSGAVGVQVSMESNNVQIKVQGNELRDALDNRDSGKLTSSEVWVDRRRLIHVPAGTGGYEGERWYAAGGLLEVGGYLDNQGHSIGEWAAQGGTVLLGGSEVITHGGSRINLAGGSLDVQSGVIRQSWVRGVDGQVYRLDDAPAEILFDGVYNGHEVKQERWGVTETFRDPVVFAAQRVDNGYTVGRDAGRLIVSAPTAVLEGRVETATFQGAQQNRRPDAALDGYAQAQTAAARNAQLYLGRYDGQGRSGVFGSDVRVDDNAPKTAAWSLLAPVGEERRDTVWLDIAELSAQQWGRIDLASADRISIDGSLRLQAGGQLNLTGSQVELAGDIGIAGGQLSAGNLLEVQGRPTALLNDGRARTVIADGTRIDLAGEWSNAALGEPLDAGGAWTDGGRLSLSNSHDVRVGAGATVDVEAGAALDLRGKGRVGKGGSISLQANSSTVATDGSGRVQLGDGSRFSGRGQGSGTFSLGTGGRVRVGDADPADAAALQIDAGLFGSGFAQYDINGHQGLEVADGTQLAARMPGLRITADARAATDRKDALERWLAPLYSADPLSGLVRQRSGASVSLRSNRNSVGGDLRVGKAALIEVDPGQAISLLGAGNIDVEGTLRAQGGRISIDDVRLPTTLYAGQRSERTWRFADGALLDASADAVSLADAGGRLQGQVRAGGRIEIGGALDWESSASVDNRPPEAFVVLERGAQLRAAGASAPLDVDGKGRTRVDSDGGQIVLRSANALYLDGAMDASAGGSSARGGTLGVAFGGSVHARGASEEVLRARGITLSQRGAADAVLPDRLEYGHAALSVEQIQAGGFDTLSVFGDVRAEGDVDLRMGQSLRIYGQGQSSLGMAVAAPQSSGISLSAPHLLLAQSHWQSLPGENLVVTDTVASAAEGDHVLSARADLIDIRDVTWLPGFNQVVLDSRSDVRLLNAVSNGGSISALMASGSMDVSAARLYPTSGATGYLVAGASAATVATPGYWSDPHAVLRIRGTGTAAATPPESALGALQLVAATVQQGGNVQAPMGALQLGGLILGGTRASRVELLPGSITSTSGAGLALPYGGTVDGVSWRRGSSSLESLTPGGVASKGVTLTANDVDVHAGALLDVSGGGELTGAAFVSGRGGSVDVLRTALADANPRYAFSASGNPVYAIVPGRAGSFAPSSDDGFAAPAVGQQITVPAGVPGLPAGTYTLLPASFALQPGAFRVELGATGTSGVPQPIQTGTGTWRVSGQQGLALGGVASPLLTDILLTPAAVVRRHSGYNETSYNSFVQATADRRGEARGWQTIDALGLTLALGEGAGREGTAAVDFAGTARFSAANEKGRGGTLVATLASPAVGSLEIAAAGSPSQAHDRGATFTDDALNALRPERLVIGGQFNETASLVAVSGAVRDVAIRSGASLQAPEILVAAASGGSGILVEAGATLDTLPFARDTASAPTVPYQVNGGLLAVSNQRLNLITGTTGVAAGPVAIDIGGCQTDCEGEARLVSDGSIGVATDGVLQMRDSARYGTRQLGVSMAALNLGSAEAIAQAAAAGALPNGMTMNQSVLQQLLRGNDATGAPALDTLSLVARDSVNVFGSVDLDARDSATGRGGLQTLVLGAQAIHGYGAASDRARILVDTLVWDGSLAATQAAGSDASVPPADPMVDRLGAGQLDIVTRNLQLARAPFSRPSSEVPANRQVLGFSALNLSASGQLLFSAQGTLDVYQQRGDYLADKGWQYSGGSIGIDTPLLTADPGAQLQVRTGGDFRLQGGSGRAGGDALGSELSIDAERIALDSTIALASGRLSASAREGIALGSQAALDLAGRRVTLYDVDRYSWGGDVLLSSDAGDVSTDAASRIDLSARNNRGGRLTVNALAGSADLAGGIEGAASGRYDAGGTVVPYDGADLVVRAGTLQDFAGLNQRLNAGGVTGGRTFRIGEGDLLIGDEVKARRVDISLDAGSLRVAGRIDASGEQVGAIRLYARDGLQVEGTLDTHGTGLRVDSQGKIIDSPNRATIELGSAAGGIDIGAGAHLDLRAGTAVAVGGGLGQNDGVARGTLKIDAPRIGGNDAAITVANGLRVEGAADIQVNAVRRYEDAPLADTVDVNGNRAQRVTQQWLDQIVDPDNRAWMDGALANADLRQRTAALGTHRLRPGVQVLARRSEANPGGDLTVSGDIDLSGYRYGPEADRNDPARRGFGESASLVLRAEGNINVHGSINDGFAPPPANPDEAGWQLHESRNGTAGHTPFGGDLVVPVEGVRLQPGTEFRAGTRLNYDVPVESVTLPVGTVLPAPMVISQNLRLPAGTVLGAAVTTDSGQTLAAGTVLQEPLVLAAGARLGAGFRLRSDVQMAAQDWPAGAMLPVTLRLAREVELKVGAYIPSLTKVELPGDASVNLRPADANGNQGRNWALAPMLAEGTTSWDMTLVAGADSDAADPRSRRWGSDGSVVLADTHQGSVGTVTTEIIWVGDRVLTEQASLDWMGDTSYAGRPISELADMFGFSEDEFCALSDGYCGPAPRQVAAQGSLDFWGDESYVGTPAKDFAELLGMTEDEFCGMAPGYCAGGGTQTEVTTYGKRAGTPAWSVLRTGKGDLELLAAGDVAMKSGFGVYTAGTPSSLGEGRDAAFDSPRAAAPWNTTLLGENLVPGSYDAAIAGYQAWYPDHGGNLRVEAGRDIVGDVWTGRAESGTSERDWALYSSAAVGNWLWRQGTGSTTGVEPVPTSWWVNFGAYTNVSAAAGASPRMVGFTGFGTLGGGNLTLEAGRDAGVRDAIGDALDSTIAPRSGAIIAAVGSTGRVSDGQLHLTGGGDLQLRIGGALNPNLRATFSSLNASRAGQNLDLNGTFSNLRGSLLLDAGRIGAMGVTLDSYGTLGQLRAADLFAADAARPMGGPVLVLGDAVAQLQARGDVVLGGVADAGRVPLANYSTVVQDNGSRAAGSTWFSLWTDATAVDLFSAGGDLAPGLAGPENVTGSNLWPEQVALAPGSREELLNYWLYPSRFSAVAAQGDIKLDRISAVTGTQDVILLAPSATGRLDVLAGGSIFARSGATQITRSGADARLPGPFDPAFVAEQRDASGNVTRPRHNLSVDGNIASPEASLPLFAFGPGTPLSTVSAALAPSRFYAVQGDIIGLATGAQRTLDGTAWQRTQLNWFEAAGAVQLRAGRDILGVSMTALNSAPTDITVAAAGRDIVHLDATIAGPGNVEISAGRQLRQEEAGSIVSLGGIVQGDTRPGASIALTAGNQQIDFAALRARYLDPANLADPAQSLASQPGRAVKVYDQELKQWLQQRFGMAADGEAALAAFDALPQEQQRIFLRQIYYTELREGGREYTDAEGPRFGSYLRGREAIATLMPDRNAAGATIDRTGDIVMYGGSGVRTEAGGNIELMAPGGQIVVGVQGVVPPASAGLVTQGQGDIRLFSQDSVLLGLSRVMTTFGGDILAWSEQGDINAGRGSRTTLLYTPPRRVYDTWGNVILSPQAPASGAGIATLNPIAEVAPGDVDLIAPLGTIDAGEAGIRVSGNINLAALQVLNAANIQVQGDSKGLPVLASVNVNALASASAAASSASQAAQDVIRKSQEDARRNQPSVISVQILGFGNASSSINPPARGTTAASGYNVDSAFQFPQAREPQARGEGGTQRR</sequence>
<accession>A0AAP7GNN8</accession>
<dbReference type="InterPro" id="IPR011050">
    <property type="entry name" value="Pectin_lyase_fold/virulence"/>
</dbReference>
<dbReference type="SMART" id="SM00912">
    <property type="entry name" value="Haemagg_act"/>
    <property type="match status" value="1"/>
</dbReference>